<dbReference type="OrthoDB" id="6263360at2759"/>
<evidence type="ECO:0000313" key="1">
    <source>
        <dbReference type="EMBL" id="KAA6392923.1"/>
    </source>
</evidence>
<sequence length="199" mass="23014">MPVTFILEITIVHYLIQMCQRSEFFIKAITGQIQTPSLRRMPERSPGLPLKPDIMRNSTLYNRDLHASRKRGHFYRPETECISFFPHGTCMQSVSCIYLALDGNVSFNQGCNPKQPDSLRKRWQWRTKHKQDSTNGVITLFDSPLINSGTLESVPCRKEKTFIQYLPSLAKVQLRILIKYGLTSLSITDLLFLRGSFNW</sequence>
<organism evidence="1 2">
    <name type="scientific">Streblomastix strix</name>
    <dbReference type="NCBI Taxonomy" id="222440"/>
    <lineage>
        <taxon>Eukaryota</taxon>
        <taxon>Metamonada</taxon>
        <taxon>Preaxostyla</taxon>
        <taxon>Oxymonadida</taxon>
        <taxon>Streblomastigidae</taxon>
        <taxon>Streblomastix</taxon>
    </lineage>
</organism>
<dbReference type="Proteomes" id="UP000324800">
    <property type="component" value="Unassembled WGS sequence"/>
</dbReference>
<protein>
    <submittedName>
        <fullName evidence="1">Uncharacterized protein</fullName>
    </submittedName>
</protein>
<gene>
    <name evidence="1" type="ORF">EZS28_011549</name>
</gene>
<accession>A0A5J4WE30</accession>
<evidence type="ECO:0000313" key="2">
    <source>
        <dbReference type="Proteomes" id="UP000324800"/>
    </source>
</evidence>
<name>A0A5J4WE30_9EUKA</name>
<dbReference type="EMBL" id="SNRW01002396">
    <property type="protein sequence ID" value="KAA6392923.1"/>
    <property type="molecule type" value="Genomic_DNA"/>
</dbReference>
<dbReference type="AlphaFoldDB" id="A0A5J4WE30"/>
<proteinExistence type="predicted"/>
<comment type="caution">
    <text evidence="1">The sequence shown here is derived from an EMBL/GenBank/DDBJ whole genome shotgun (WGS) entry which is preliminary data.</text>
</comment>
<reference evidence="1 2" key="1">
    <citation type="submission" date="2019-03" db="EMBL/GenBank/DDBJ databases">
        <title>Single cell metagenomics reveals metabolic interactions within the superorganism composed of flagellate Streblomastix strix and complex community of Bacteroidetes bacteria on its surface.</title>
        <authorList>
            <person name="Treitli S.C."/>
            <person name="Kolisko M."/>
            <person name="Husnik F."/>
            <person name="Keeling P."/>
            <person name="Hampl V."/>
        </authorList>
    </citation>
    <scope>NUCLEOTIDE SEQUENCE [LARGE SCALE GENOMIC DNA]</scope>
    <source>
        <strain evidence="1">ST1C</strain>
    </source>
</reference>